<gene>
    <name evidence="2" type="ORF">PB01_16015</name>
</gene>
<feature type="transmembrane region" description="Helical" evidence="1">
    <location>
        <begin position="41"/>
        <end position="63"/>
    </location>
</feature>
<organism evidence="2 3">
    <name type="scientific">Psychrobacillus glaciei</name>
    <dbReference type="NCBI Taxonomy" id="2283160"/>
    <lineage>
        <taxon>Bacteria</taxon>
        <taxon>Bacillati</taxon>
        <taxon>Bacillota</taxon>
        <taxon>Bacilli</taxon>
        <taxon>Bacillales</taxon>
        <taxon>Bacillaceae</taxon>
        <taxon>Psychrobacillus</taxon>
    </lineage>
</organism>
<dbReference type="Proteomes" id="UP000325517">
    <property type="component" value="Chromosome"/>
</dbReference>
<feature type="transmembrane region" description="Helical" evidence="1">
    <location>
        <begin position="83"/>
        <end position="108"/>
    </location>
</feature>
<name>A0A5J6STF5_9BACI</name>
<evidence type="ECO:0000313" key="2">
    <source>
        <dbReference type="EMBL" id="QFG00195.1"/>
    </source>
</evidence>
<dbReference type="AlphaFoldDB" id="A0A5J6STF5"/>
<proteinExistence type="predicted"/>
<dbReference type="OrthoDB" id="2455358at2"/>
<keyword evidence="1" id="KW-0472">Membrane</keyword>
<evidence type="ECO:0000256" key="1">
    <source>
        <dbReference type="SAM" id="Phobius"/>
    </source>
</evidence>
<sequence>MKNHVSTTFYMLPMLWFNAIATFIFEIYISFLFIKFWSVRWNWSLILCVTIPCFIVACYSPVIDTIVQSTTSDLNSFSVPIPFWMMKINSLRIPSIVAGITLMVGMLGRENEVS</sequence>
<dbReference type="KEGG" id="psyo:PB01_16015"/>
<evidence type="ECO:0000313" key="3">
    <source>
        <dbReference type="Proteomes" id="UP000325517"/>
    </source>
</evidence>
<accession>A0A5J6STF5</accession>
<dbReference type="EMBL" id="CP031223">
    <property type="protein sequence ID" value="QFG00195.1"/>
    <property type="molecule type" value="Genomic_DNA"/>
</dbReference>
<dbReference type="RefSeq" id="WP_151701081.1">
    <property type="nucleotide sequence ID" value="NZ_CP031223.1"/>
</dbReference>
<protein>
    <submittedName>
        <fullName evidence="2">Uncharacterized protein</fullName>
    </submittedName>
</protein>
<feature type="transmembrane region" description="Helical" evidence="1">
    <location>
        <begin position="15"/>
        <end position="34"/>
    </location>
</feature>
<keyword evidence="1" id="KW-1133">Transmembrane helix</keyword>
<keyword evidence="1" id="KW-0812">Transmembrane</keyword>
<reference evidence="2 3" key="1">
    <citation type="submission" date="2018-07" db="EMBL/GenBank/DDBJ databases">
        <title>Complete genome sequence of Psychrobacillus sp. PB01, isolated from iceberg, and comparative genome analysis of Psychrobacillus strains.</title>
        <authorList>
            <person name="Lee P.C."/>
        </authorList>
    </citation>
    <scope>NUCLEOTIDE SEQUENCE [LARGE SCALE GENOMIC DNA]</scope>
    <source>
        <strain evidence="2 3">PB01</strain>
    </source>
</reference>
<keyword evidence="3" id="KW-1185">Reference proteome</keyword>